<accession>A0A1F6TR36</accession>
<dbReference type="Gene3D" id="1.10.510.10">
    <property type="entry name" value="Transferase(Phosphotransferase) domain 1"/>
    <property type="match status" value="1"/>
</dbReference>
<comment type="caution">
    <text evidence="2">The sequence shown here is derived from an EMBL/GenBank/DDBJ whole genome shotgun (WGS) entry which is preliminary data.</text>
</comment>
<reference evidence="2 3" key="1">
    <citation type="journal article" date="2016" name="Nat. Commun.">
        <title>Thousands of microbial genomes shed light on interconnected biogeochemical processes in an aquifer system.</title>
        <authorList>
            <person name="Anantharaman K."/>
            <person name="Brown C.T."/>
            <person name="Hug L.A."/>
            <person name="Sharon I."/>
            <person name="Castelle C.J."/>
            <person name="Probst A.J."/>
            <person name="Thomas B.C."/>
            <person name="Singh A."/>
            <person name="Wilkins M.J."/>
            <person name="Karaoz U."/>
            <person name="Brodie E.L."/>
            <person name="Williams K.H."/>
            <person name="Hubbard S.S."/>
            <person name="Banfield J.F."/>
        </authorList>
    </citation>
    <scope>NUCLEOTIDE SEQUENCE [LARGE SCALE GENOMIC DNA]</scope>
</reference>
<dbReference type="InterPro" id="IPR004147">
    <property type="entry name" value="ABC1_dom"/>
</dbReference>
<protein>
    <recommendedName>
        <fullName evidence="1">ABC1 atypical kinase-like domain-containing protein</fullName>
    </recommendedName>
</protein>
<organism evidence="2 3">
    <name type="scientific">Candidatus Muproteobacteria bacterium RBG_16_65_34</name>
    <dbReference type="NCBI Taxonomy" id="1817760"/>
    <lineage>
        <taxon>Bacteria</taxon>
        <taxon>Pseudomonadati</taxon>
        <taxon>Pseudomonadota</taxon>
        <taxon>Candidatus Muproteobacteria</taxon>
    </lineage>
</organism>
<dbReference type="STRING" id="1817760.A2151_06435"/>
<dbReference type="Proteomes" id="UP000178885">
    <property type="component" value="Unassembled WGS sequence"/>
</dbReference>
<evidence type="ECO:0000313" key="3">
    <source>
        <dbReference type="Proteomes" id="UP000178885"/>
    </source>
</evidence>
<dbReference type="InterPro" id="IPR011009">
    <property type="entry name" value="Kinase-like_dom_sf"/>
</dbReference>
<dbReference type="SUPFAM" id="SSF56112">
    <property type="entry name" value="Protein kinase-like (PK-like)"/>
    <property type="match status" value="1"/>
</dbReference>
<feature type="domain" description="ABC1 atypical kinase-like" evidence="1">
    <location>
        <begin position="66"/>
        <end position="171"/>
    </location>
</feature>
<evidence type="ECO:0000259" key="1">
    <source>
        <dbReference type="Pfam" id="PF03109"/>
    </source>
</evidence>
<gene>
    <name evidence="2" type="ORF">A2151_06435</name>
</gene>
<sequence>MRRHAVSTFRRGGGSRADVLLIRVDGRQAVLKDYSGADPWFRRLVGPLSVRREARALAQLEGVPGVPRLIRTIGREALLTEYLGGASTSEKKKNKGLDPEFFARFYRLVEQIHRRGVAHCDLRSEGNILVTPDGDPAFVDFTAHFRRPRRRNPLTRWMFERFCQADRVAVARLKHAVWPELLTEEERAVLARDRKTPLARLARFFGKSIRNISRRLLTKRASR</sequence>
<dbReference type="AlphaFoldDB" id="A0A1F6TR36"/>
<dbReference type="EMBL" id="MFSU01000053">
    <property type="protein sequence ID" value="OGI47532.1"/>
    <property type="molecule type" value="Genomic_DNA"/>
</dbReference>
<evidence type="ECO:0000313" key="2">
    <source>
        <dbReference type="EMBL" id="OGI47532.1"/>
    </source>
</evidence>
<proteinExistence type="predicted"/>
<name>A0A1F6TR36_9PROT</name>
<dbReference type="Pfam" id="PF03109">
    <property type="entry name" value="ABC1"/>
    <property type="match status" value="1"/>
</dbReference>